<accession>A0A521APH5</accession>
<sequence>MRVLNIIPLTVCLTLLAGCEAMEEIEQINRDSDRATCSGYGFTEGTDAFATCMMRLDRERERSLSQDNDPPRRPHGDRDNGGMIDPRPQFDKNGNPNFDTEGNWIGCHGIGCMVDNPDA</sequence>
<keyword evidence="3" id="KW-1185">Reference proteome</keyword>
<dbReference type="RefSeq" id="WP_142661357.1">
    <property type="nucleotide sequence ID" value="NZ_FXTK01000001.1"/>
</dbReference>
<evidence type="ECO:0000313" key="3">
    <source>
        <dbReference type="Proteomes" id="UP000319014"/>
    </source>
</evidence>
<feature type="region of interest" description="Disordered" evidence="1">
    <location>
        <begin position="59"/>
        <end position="98"/>
    </location>
</feature>
<evidence type="ECO:0000256" key="1">
    <source>
        <dbReference type="SAM" id="MobiDB-lite"/>
    </source>
</evidence>
<evidence type="ECO:0000313" key="2">
    <source>
        <dbReference type="EMBL" id="SMO36733.1"/>
    </source>
</evidence>
<dbReference type="AlphaFoldDB" id="A0A521APH5"/>
<feature type="compositionally biased region" description="Basic and acidic residues" evidence="1">
    <location>
        <begin position="59"/>
        <end position="80"/>
    </location>
</feature>
<organism evidence="2 3">
    <name type="scientific">Paracoccus laeviglucosivorans</name>
    <dbReference type="NCBI Taxonomy" id="1197861"/>
    <lineage>
        <taxon>Bacteria</taxon>
        <taxon>Pseudomonadati</taxon>
        <taxon>Pseudomonadota</taxon>
        <taxon>Alphaproteobacteria</taxon>
        <taxon>Rhodobacterales</taxon>
        <taxon>Paracoccaceae</taxon>
        <taxon>Paracoccus</taxon>
    </lineage>
</organism>
<evidence type="ECO:0008006" key="4">
    <source>
        <dbReference type="Google" id="ProtNLM"/>
    </source>
</evidence>
<name>A0A521APH5_9RHOB</name>
<gene>
    <name evidence="2" type="ORF">SAMN06265221_101249</name>
</gene>
<dbReference type="OrthoDB" id="5984161at2"/>
<reference evidence="2 3" key="1">
    <citation type="submission" date="2017-05" db="EMBL/GenBank/DDBJ databases">
        <authorList>
            <person name="Varghese N."/>
            <person name="Submissions S."/>
        </authorList>
    </citation>
    <scope>NUCLEOTIDE SEQUENCE [LARGE SCALE GENOMIC DNA]</scope>
    <source>
        <strain evidence="2 3">DSM 100094</strain>
    </source>
</reference>
<dbReference type="PROSITE" id="PS51257">
    <property type="entry name" value="PROKAR_LIPOPROTEIN"/>
    <property type="match status" value="1"/>
</dbReference>
<protein>
    <recommendedName>
        <fullName evidence="4">Lipoprotein</fullName>
    </recommendedName>
</protein>
<dbReference type="Proteomes" id="UP000319014">
    <property type="component" value="Unassembled WGS sequence"/>
</dbReference>
<proteinExistence type="predicted"/>
<dbReference type="EMBL" id="FXTK01000001">
    <property type="protein sequence ID" value="SMO36733.1"/>
    <property type="molecule type" value="Genomic_DNA"/>
</dbReference>